<dbReference type="GO" id="GO:0019150">
    <property type="term" value="F:D-ribulokinase activity"/>
    <property type="evidence" value="ECO:0007669"/>
    <property type="project" value="TreeGrafter"/>
</dbReference>
<dbReference type="GO" id="GO:0019321">
    <property type="term" value="P:pentose metabolic process"/>
    <property type="evidence" value="ECO:0007669"/>
    <property type="project" value="TreeGrafter"/>
</dbReference>
<evidence type="ECO:0000259" key="3">
    <source>
        <dbReference type="Pfam" id="PF02782"/>
    </source>
</evidence>
<evidence type="ECO:0000313" key="4">
    <source>
        <dbReference type="EMBL" id="KKL54608.1"/>
    </source>
</evidence>
<keyword evidence="2" id="KW-0418">Kinase</keyword>
<dbReference type="PANTHER" id="PTHR43435:SF4">
    <property type="entry name" value="FGGY CARBOHYDRATE KINASE DOMAIN-CONTAINING PROTEIN"/>
    <property type="match status" value="1"/>
</dbReference>
<gene>
    <name evidence="4" type="ORF">LCGC14_2263730</name>
</gene>
<dbReference type="InterPro" id="IPR018485">
    <property type="entry name" value="FGGY_C"/>
</dbReference>
<feature type="domain" description="Carbohydrate kinase FGGY C-terminal" evidence="3">
    <location>
        <begin position="1"/>
        <end position="180"/>
    </location>
</feature>
<reference evidence="4" key="1">
    <citation type="journal article" date="2015" name="Nature">
        <title>Complex archaea that bridge the gap between prokaryotes and eukaryotes.</title>
        <authorList>
            <person name="Spang A."/>
            <person name="Saw J.H."/>
            <person name="Jorgensen S.L."/>
            <person name="Zaremba-Niedzwiedzka K."/>
            <person name="Martijn J."/>
            <person name="Lind A.E."/>
            <person name="van Eijk R."/>
            <person name="Schleper C."/>
            <person name="Guy L."/>
            <person name="Ettema T.J."/>
        </authorList>
    </citation>
    <scope>NUCLEOTIDE SEQUENCE</scope>
</reference>
<dbReference type="Pfam" id="PF02782">
    <property type="entry name" value="FGGY_C"/>
    <property type="match status" value="1"/>
</dbReference>
<dbReference type="SUPFAM" id="SSF53067">
    <property type="entry name" value="Actin-like ATPase domain"/>
    <property type="match status" value="1"/>
</dbReference>
<keyword evidence="1" id="KW-0808">Transferase</keyword>
<accession>A0A0F9CYW8</accession>
<sequence>PYYGAMVPGLWLNEGGQSATGSMVDFVIRDSSYYPKLMEEVEKTGKDQYQILNDEIYRLEKSDPCINKNFHLLGYFHGNRSPRANPYLKGMISGLSMNETKTELAKKYLAAIQSVAYGTRHIIEELNKNGHQIKEIHICGGGTKNPIWLREHADITGCEMVLTKEPEAVLLGSAILAAAASKIYPTIQEAMSTMSEIGDSIPARKEMKSYHDLKYRVFHEMYKDQIKYEKMMNMSLV</sequence>
<organism evidence="4">
    <name type="scientific">marine sediment metagenome</name>
    <dbReference type="NCBI Taxonomy" id="412755"/>
    <lineage>
        <taxon>unclassified sequences</taxon>
        <taxon>metagenomes</taxon>
        <taxon>ecological metagenomes</taxon>
    </lineage>
</organism>
<dbReference type="AlphaFoldDB" id="A0A0F9CYW8"/>
<evidence type="ECO:0000256" key="1">
    <source>
        <dbReference type="ARBA" id="ARBA00022679"/>
    </source>
</evidence>
<dbReference type="Gene3D" id="1.20.58.2240">
    <property type="match status" value="2"/>
</dbReference>
<dbReference type="PANTHER" id="PTHR43435">
    <property type="entry name" value="RIBULOKINASE"/>
    <property type="match status" value="1"/>
</dbReference>
<dbReference type="InterPro" id="IPR043129">
    <property type="entry name" value="ATPase_NBD"/>
</dbReference>
<dbReference type="GO" id="GO:0005737">
    <property type="term" value="C:cytoplasm"/>
    <property type="evidence" value="ECO:0007669"/>
    <property type="project" value="TreeGrafter"/>
</dbReference>
<comment type="caution">
    <text evidence="4">The sequence shown here is derived from an EMBL/GenBank/DDBJ whole genome shotgun (WGS) entry which is preliminary data.</text>
</comment>
<dbReference type="EMBL" id="LAZR01031139">
    <property type="protein sequence ID" value="KKL54608.1"/>
    <property type="molecule type" value="Genomic_DNA"/>
</dbReference>
<name>A0A0F9CYW8_9ZZZZ</name>
<protein>
    <recommendedName>
        <fullName evidence="3">Carbohydrate kinase FGGY C-terminal domain-containing protein</fullName>
    </recommendedName>
</protein>
<proteinExistence type="predicted"/>
<evidence type="ECO:0000256" key="2">
    <source>
        <dbReference type="ARBA" id="ARBA00022777"/>
    </source>
</evidence>
<feature type="non-terminal residue" evidence="4">
    <location>
        <position position="1"/>
    </location>
</feature>